<keyword evidence="3" id="KW-1185">Reference proteome</keyword>
<reference evidence="2 3" key="1">
    <citation type="submission" date="2023-03" db="EMBL/GenBank/DDBJ databases">
        <title>Isolation and description of six Streptomyces strains from soil environments, able to metabolize different microbial glucans.</title>
        <authorList>
            <person name="Widen T."/>
            <person name="Larsbrink J."/>
        </authorList>
    </citation>
    <scope>NUCLEOTIDE SEQUENCE [LARGE SCALE GENOMIC DNA]</scope>
    <source>
        <strain evidence="2 3">Mut2</strain>
    </source>
</reference>
<accession>A0ABY9I8C2</accession>
<evidence type="ECO:0000313" key="3">
    <source>
        <dbReference type="Proteomes" id="UP001229952"/>
    </source>
</evidence>
<name>A0ABY9I8C2_9ACTN</name>
<feature type="compositionally biased region" description="Basic and acidic residues" evidence="1">
    <location>
        <begin position="7"/>
        <end position="28"/>
    </location>
</feature>
<feature type="region of interest" description="Disordered" evidence="1">
    <location>
        <begin position="1"/>
        <end position="41"/>
    </location>
</feature>
<dbReference type="RefSeq" id="WP_306090702.1">
    <property type="nucleotide sequence ID" value="NZ_CP120992.1"/>
</dbReference>
<dbReference type="Proteomes" id="UP001229952">
    <property type="component" value="Chromosome"/>
</dbReference>
<dbReference type="EMBL" id="CP120992">
    <property type="protein sequence ID" value="WLQ43100.1"/>
    <property type="molecule type" value="Genomic_DNA"/>
</dbReference>
<evidence type="ECO:0000313" key="2">
    <source>
        <dbReference type="EMBL" id="WLQ43100.1"/>
    </source>
</evidence>
<protein>
    <submittedName>
        <fullName evidence="2">Uncharacterized protein</fullName>
    </submittedName>
</protein>
<sequence>MGSVQGGDREKNIGDAVRRRDDGRDGRLRRERRRGRGKGPFVAAPVSDARRMSESLALLKGYRSLGMKGEFRGDMMRTVDLHPDRQGNCVGTYTEPGTTTRLITTKVVVIGDRGWAAYDDAGLERTLSFAKSFAPDKVAAVEEAVKNARGKYVEYSAREMLQFPSLILCSPDQAFAGVPGKVSSAEEVGNPRTRAGERLVQLTHGSGGGEVSVHVPERGGSVPRGIDFSFGDAPVLLELDDYDEPVQVQQPSRADIVRAEEVQGLDLASG</sequence>
<proteinExistence type="predicted"/>
<organism evidence="2 3">
    <name type="scientific">Streptomyces laculatispora</name>
    <dbReference type="NCBI Taxonomy" id="887464"/>
    <lineage>
        <taxon>Bacteria</taxon>
        <taxon>Bacillati</taxon>
        <taxon>Actinomycetota</taxon>
        <taxon>Actinomycetes</taxon>
        <taxon>Kitasatosporales</taxon>
        <taxon>Streptomycetaceae</taxon>
        <taxon>Streptomyces</taxon>
    </lineage>
</organism>
<evidence type="ECO:0000256" key="1">
    <source>
        <dbReference type="SAM" id="MobiDB-lite"/>
    </source>
</evidence>
<gene>
    <name evidence="2" type="ORF">P8A22_26140</name>
</gene>